<dbReference type="InterPro" id="IPR037138">
    <property type="entry name" value="His_deacetylse_dom_sf"/>
</dbReference>
<gene>
    <name evidence="1" type="ORF">AB835_11215</name>
</gene>
<protein>
    <submittedName>
        <fullName evidence="1">Uncharacterized protein</fullName>
    </submittedName>
</protein>
<name>A0A1D2QN54_9GAMM</name>
<dbReference type="STRING" id="62101.AB835_11215"/>
<dbReference type="Proteomes" id="UP000242502">
    <property type="component" value="Unassembled WGS sequence"/>
</dbReference>
<dbReference type="InterPro" id="IPR023696">
    <property type="entry name" value="Ureohydrolase_dom_sf"/>
</dbReference>
<organism evidence="1 2">
    <name type="scientific">Candidatus Endobugula sertula</name>
    <name type="common">Bugula neritina bacterial symbiont</name>
    <dbReference type="NCBI Taxonomy" id="62101"/>
    <lineage>
        <taxon>Bacteria</taxon>
        <taxon>Pseudomonadati</taxon>
        <taxon>Pseudomonadota</taxon>
        <taxon>Gammaproteobacteria</taxon>
        <taxon>Cellvibrionales</taxon>
        <taxon>Cellvibrionaceae</taxon>
        <taxon>Candidatus Endobugula</taxon>
    </lineage>
</organism>
<dbReference type="Gene3D" id="3.40.800.20">
    <property type="entry name" value="Histone deacetylase domain"/>
    <property type="match status" value="1"/>
</dbReference>
<dbReference type="AlphaFoldDB" id="A0A1D2QN54"/>
<dbReference type="SUPFAM" id="SSF52768">
    <property type="entry name" value="Arginase/deacetylase"/>
    <property type="match status" value="1"/>
</dbReference>
<reference evidence="1 2" key="1">
    <citation type="journal article" date="2016" name="Appl. Environ. Microbiol.">
        <title>Lack of Overt Genome Reduction in the Bryostatin-Producing Bryozoan Symbiont "Candidatus Endobugula sertula".</title>
        <authorList>
            <person name="Miller I.J."/>
            <person name="Vanee N."/>
            <person name="Fong S.S."/>
            <person name="Lim-Fong G.E."/>
            <person name="Kwan J.C."/>
        </authorList>
    </citation>
    <scope>NUCLEOTIDE SEQUENCE [LARGE SCALE GENOMIC DNA]</scope>
    <source>
        <strain evidence="1">AB1-4</strain>
    </source>
</reference>
<dbReference type="EMBL" id="MDLC01000043">
    <property type="protein sequence ID" value="ODS23002.1"/>
    <property type="molecule type" value="Genomic_DNA"/>
</dbReference>
<accession>A0A1D2QN54</accession>
<sequence length="71" mass="7949">MYTKILDHNHIEKYIASITTQLNLTSEDFIRVGKAIGKLNIPTVFVFEEGYAVDELGINTTNVLQGYANVC</sequence>
<comment type="caution">
    <text evidence="1">The sequence shown here is derived from an EMBL/GenBank/DDBJ whole genome shotgun (WGS) entry which is preliminary data.</text>
</comment>
<evidence type="ECO:0000313" key="1">
    <source>
        <dbReference type="EMBL" id="ODS23002.1"/>
    </source>
</evidence>
<evidence type="ECO:0000313" key="2">
    <source>
        <dbReference type="Proteomes" id="UP000242502"/>
    </source>
</evidence>
<proteinExistence type="predicted"/>